<evidence type="ECO:0000259" key="12">
    <source>
        <dbReference type="Pfam" id="PF11838"/>
    </source>
</evidence>
<feature type="domain" description="ERAP1-like C-terminal" evidence="12">
    <location>
        <begin position="580"/>
        <end position="925"/>
    </location>
</feature>
<dbReference type="InterPro" id="IPR045357">
    <property type="entry name" value="Aminopeptidase_N-like_N"/>
</dbReference>
<comment type="cofactor">
    <cofactor evidence="8 10">
        <name>Zn(2+)</name>
        <dbReference type="ChEBI" id="CHEBI:29105"/>
    </cofactor>
    <text evidence="8 10">Binds 1 zinc ion per subunit.</text>
</comment>
<sequence length="948" mass="108140">MVEQLHTLQSIAIEDESAPSLAVSNRFVPALYELKLDINHTKPNFQGQLDILLKENDVYNVERSQTSTKFSLSLHASKLVITKAVLNTTSEVKLTVKYDRINSQVTLSSSEDVEIVDVANSKVSITYMGQINSIKTYQDKTHGLFKTNYLDSVSGKSNNYILSTHFQPHSAKLVFPLIEELHVKTPIKLTITTLSKFKVISVGKLLSNQPLEMSENSTFSFETSPPIAPSVFGFVIGDFEYLEDKYGDLPLRVYTSIGESRYAIRALKSMKKLLPILESLLDVKYPLEKLDFVSIPFLNDGAMENWGLVTVLSNQLLVDESTASPSTLRQIDQIVAHELVHQWIGNLVTFDDWKYLWLNESFATWLGNYILDVADNSHPKDKEFEKFLDQDCFYAEDKFSIPSINTYMSKIDTGLNSLTSTIFDTHAYEKGIILLRMIGNIIHVDGDPTSASEGDDYTRMLRGIGALIKKYQYKSIKAFEIWNTLNELTSIDLQSFVHSWLRYPGFPLVQVTTNDDNSKLLFEQHQCLYNLRADQVNLEDHPFHVPLFIKVIDDKGSSKVLNIIMTDRTLELDISLAQLVNINHNHSGYYRVKYSPKLIANIIENIDKVSSTDLITIINDYGKLLGSVGTTKEDLISLVQIIEAVCKRSHIDYDLLQVAMTYLETINSNLMHFSKYTEFQVWVDNLVSTLFQRIGGWDKLQSFKDSHCYDPVEMEVRNAILQIGVYRSDFQEVGKKLFKNFVNSGINKSFTPKQLATSMFNTMIYNAPQKDYKRVLEFVKNSNNSLLEHTDLTNSDLQTTAVSSLSFVHKDDLLHKTLNFVMTNIDAKMIELGLIGFQYKSSKQDKLKLFQWYKLHYDQWVLRSLRKGSDWSKQIGITVSNISKMVLGTIMQFDPELVELREKFVKDKLATLPPHGLQELLEAVQDENEEKVLIGGYYDDLVSQVLRA</sequence>
<dbReference type="KEGG" id="pic:PICST_43257"/>
<evidence type="ECO:0000256" key="1">
    <source>
        <dbReference type="ARBA" id="ARBA00010136"/>
    </source>
</evidence>
<evidence type="ECO:0000256" key="4">
    <source>
        <dbReference type="ARBA" id="ARBA00022801"/>
    </source>
</evidence>
<dbReference type="FunCoup" id="A3LRL4">
    <property type="interactions" value="99"/>
</dbReference>
<proteinExistence type="inferred from homology"/>
<dbReference type="SUPFAM" id="SSF55486">
    <property type="entry name" value="Metalloproteases ('zincins'), catalytic domain"/>
    <property type="match status" value="1"/>
</dbReference>
<dbReference type="RefSeq" id="XP_001383787.2">
    <property type="nucleotide sequence ID" value="XM_001383750.1"/>
</dbReference>
<dbReference type="EMBL" id="CP000497">
    <property type="protein sequence ID" value="ABN65758.2"/>
    <property type="molecule type" value="Genomic_DNA"/>
</dbReference>
<evidence type="ECO:0000256" key="7">
    <source>
        <dbReference type="PIRSR" id="PIRSR634016-1"/>
    </source>
</evidence>
<dbReference type="EC" id="3.4.11.-" evidence="10"/>
<dbReference type="PRINTS" id="PR00756">
    <property type="entry name" value="ALADIPTASE"/>
</dbReference>
<keyword evidence="5 8" id="KW-0862">Zinc</keyword>
<evidence type="ECO:0000256" key="8">
    <source>
        <dbReference type="PIRSR" id="PIRSR634016-3"/>
    </source>
</evidence>
<dbReference type="InterPro" id="IPR042097">
    <property type="entry name" value="Aminopeptidase_N-like_N_sf"/>
</dbReference>
<organism evidence="14 15">
    <name type="scientific">Scheffersomyces stipitis (strain ATCC 58785 / CBS 6054 / NBRC 10063 / NRRL Y-11545)</name>
    <name type="common">Yeast</name>
    <name type="synonym">Pichia stipitis</name>
    <dbReference type="NCBI Taxonomy" id="322104"/>
    <lineage>
        <taxon>Eukaryota</taxon>
        <taxon>Fungi</taxon>
        <taxon>Dikarya</taxon>
        <taxon>Ascomycota</taxon>
        <taxon>Saccharomycotina</taxon>
        <taxon>Pichiomycetes</taxon>
        <taxon>Debaryomycetaceae</taxon>
        <taxon>Scheffersomyces</taxon>
    </lineage>
</organism>
<reference evidence="14 15" key="1">
    <citation type="journal article" date="2007" name="Nat. Biotechnol.">
        <title>Genome sequence of the lignocellulose-bioconverting and xylose-fermenting yeast Pichia stipitis.</title>
        <authorList>
            <person name="Jeffries T.W."/>
            <person name="Grigoriev I.V."/>
            <person name="Grimwood J."/>
            <person name="Laplaza J.M."/>
            <person name="Aerts A."/>
            <person name="Salamov A."/>
            <person name="Schmutz J."/>
            <person name="Lindquist E."/>
            <person name="Dehal P."/>
            <person name="Shapiro H."/>
            <person name="Jin Y.S."/>
            <person name="Passoth V."/>
            <person name="Richardson P.M."/>
        </authorList>
    </citation>
    <scope>NUCLEOTIDE SEQUENCE [LARGE SCALE GENOMIC DNA]</scope>
    <source>
        <strain evidence="15">ATCC 58785 / CBS 6054 / NBRC 10063 / NRRL Y-11545</strain>
    </source>
</reference>
<dbReference type="HOGENOM" id="CLU_003705_3_0_1"/>
<evidence type="ECO:0000256" key="9">
    <source>
        <dbReference type="PIRSR" id="PIRSR634016-4"/>
    </source>
</evidence>
<name>A3LRL4_PICST</name>
<dbReference type="PANTHER" id="PTHR11533">
    <property type="entry name" value="PROTEASE M1 ZINC METALLOPROTEASE"/>
    <property type="match status" value="1"/>
</dbReference>
<evidence type="ECO:0000256" key="2">
    <source>
        <dbReference type="ARBA" id="ARBA00022670"/>
    </source>
</evidence>
<protein>
    <recommendedName>
        <fullName evidence="10">Aminopeptidase</fullName>
        <ecNumber evidence="10">3.4.11.-</ecNumber>
    </recommendedName>
</protein>
<dbReference type="OrthoDB" id="10031169at2759"/>
<evidence type="ECO:0000259" key="13">
    <source>
        <dbReference type="Pfam" id="PF17900"/>
    </source>
</evidence>
<keyword evidence="2 10" id="KW-0645">Protease</keyword>
<dbReference type="GO" id="GO:0043171">
    <property type="term" value="P:peptide catabolic process"/>
    <property type="evidence" value="ECO:0007669"/>
    <property type="project" value="TreeGrafter"/>
</dbReference>
<dbReference type="Proteomes" id="UP000002258">
    <property type="component" value="Chromosome 3"/>
</dbReference>
<dbReference type="PANTHER" id="PTHR11533:SF299">
    <property type="entry name" value="AMINOPEPTIDASE"/>
    <property type="match status" value="1"/>
</dbReference>
<dbReference type="Pfam" id="PF01433">
    <property type="entry name" value="Peptidase_M1"/>
    <property type="match status" value="1"/>
</dbReference>
<dbReference type="Gene3D" id="2.60.40.1730">
    <property type="entry name" value="tricorn interacting facor f3 domain"/>
    <property type="match status" value="1"/>
</dbReference>
<evidence type="ECO:0000259" key="11">
    <source>
        <dbReference type="Pfam" id="PF01433"/>
    </source>
</evidence>
<dbReference type="GO" id="GO:0016020">
    <property type="term" value="C:membrane"/>
    <property type="evidence" value="ECO:0007669"/>
    <property type="project" value="TreeGrafter"/>
</dbReference>
<dbReference type="InterPro" id="IPR001930">
    <property type="entry name" value="Peptidase_M1"/>
</dbReference>
<dbReference type="GO" id="GO:0008270">
    <property type="term" value="F:zinc ion binding"/>
    <property type="evidence" value="ECO:0007669"/>
    <property type="project" value="UniProtKB-UniRule"/>
</dbReference>
<dbReference type="GeneID" id="4837980"/>
<gene>
    <name evidence="14" type="ORF">PICST_43257</name>
</gene>
<feature type="active site" description="Proton acceptor" evidence="7">
    <location>
        <position position="338"/>
    </location>
</feature>
<keyword evidence="15" id="KW-1185">Reference proteome</keyword>
<evidence type="ECO:0000313" key="14">
    <source>
        <dbReference type="EMBL" id="ABN65758.2"/>
    </source>
</evidence>
<evidence type="ECO:0000313" key="15">
    <source>
        <dbReference type="Proteomes" id="UP000002258"/>
    </source>
</evidence>
<dbReference type="GO" id="GO:0006508">
    <property type="term" value="P:proteolysis"/>
    <property type="evidence" value="ECO:0007669"/>
    <property type="project" value="UniProtKB-KW"/>
</dbReference>
<feature type="domain" description="Aminopeptidase N-like N-terminal" evidence="13">
    <location>
        <begin position="28"/>
        <end position="227"/>
    </location>
</feature>
<evidence type="ECO:0000256" key="10">
    <source>
        <dbReference type="RuleBase" id="RU364040"/>
    </source>
</evidence>
<dbReference type="InterPro" id="IPR027268">
    <property type="entry name" value="Peptidase_M4/M1_CTD_sf"/>
</dbReference>
<dbReference type="InParanoid" id="A3LRL4"/>
<dbReference type="SUPFAM" id="SSF63737">
    <property type="entry name" value="Leukotriene A4 hydrolase N-terminal domain"/>
    <property type="match status" value="1"/>
</dbReference>
<dbReference type="AlphaFoldDB" id="A3LRL4"/>
<evidence type="ECO:0000256" key="6">
    <source>
        <dbReference type="ARBA" id="ARBA00023049"/>
    </source>
</evidence>
<evidence type="ECO:0000256" key="3">
    <source>
        <dbReference type="ARBA" id="ARBA00022723"/>
    </source>
</evidence>
<comment type="similarity">
    <text evidence="1 10">Belongs to the peptidase M1 family.</text>
</comment>
<dbReference type="InterPro" id="IPR014782">
    <property type="entry name" value="Peptidase_M1_dom"/>
</dbReference>
<feature type="site" description="Transition state stabilizer" evidence="9">
    <location>
        <position position="428"/>
    </location>
</feature>
<dbReference type="Pfam" id="PF17900">
    <property type="entry name" value="Peptidase_M1_N"/>
    <property type="match status" value="1"/>
</dbReference>
<dbReference type="Gene3D" id="1.10.390.10">
    <property type="entry name" value="Neutral Protease Domain 2"/>
    <property type="match status" value="1"/>
</dbReference>
<dbReference type="GO" id="GO:0005737">
    <property type="term" value="C:cytoplasm"/>
    <property type="evidence" value="ECO:0007669"/>
    <property type="project" value="TreeGrafter"/>
</dbReference>
<feature type="binding site" evidence="8">
    <location>
        <position position="341"/>
    </location>
    <ligand>
        <name>Zn(2+)</name>
        <dbReference type="ChEBI" id="CHEBI:29105"/>
        <note>catalytic</note>
    </ligand>
</feature>
<accession>A3LRL4</accession>
<dbReference type="InterPro" id="IPR050344">
    <property type="entry name" value="Peptidase_M1_aminopeptidases"/>
</dbReference>
<dbReference type="InterPro" id="IPR024571">
    <property type="entry name" value="ERAP1-like_C_dom"/>
</dbReference>
<dbReference type="InterPro" id="IPR034016">
    <property type="entry name" value="M1_APN-typ"/>
</dbReference>
<feature type="binding site" evidence="8">
    <location>
        <position position="337"/>
    </location>
    <ligand>
        <name>Zn(2+)</name>
        <dbReference type="ChEBI" id="CHEBI:29105"/>
        <note>catalytic</note>
    </ligand>
</feature>
<keyword evidence="6 10" id="KW-0482">Metalloprotease</keyword>
<dbReference type="GO" id="GO:0042277">
    <property type="term" value="F:peptide binding"/>
    <property type="evidence" value="ECO:0007669"/>
    <property type="project" value="TreeGrafter"/>
</dbReference>
<dbReference type="Gene3D" id="1.25.50.20">
    <property type="match status" value="1"/>
</dbReference>
<keyword evidence="3 8" id="KW-0479">Metal-binding</keyword>
<keyword evidence="10" id="KW-0031">Aminopeptidase</keyword>
<keyword evidence="4 10" id="KW-0378">Hydrolase</keyword>
<dbReference type="GO" id="GO:0070006">
    <property type="term" value="F:metalloaminopeptidase activity"/>
    <property type="evidence" value="ECO:0007669"/>
    <property type="project" value="TreeGrafter"/>
</dbReference>
<dbReference type="Gene3D" id="2.60.40.1910">
    <property type="match status" value="1"/>
</dbReference>
<feature type="domain" description="Peptidase M1 membrane alanine aminopeptidase" evidence="11">
    <location>
        <begin position="266"/>
        <end position="500"/>
    </location>
</feature>
<evidence type="ECO:0000256" key="5">
    <source>
        <dbReference type="ARBA" id="ARBA00022833"/>
    </source>
</evidence>
<dbReference type="CDD" id="cd09601">
    <property type="entry name" value="M1_APN-Q_like"/>
    <property type="match status" value="1"/>
</dbReference>
<feature type="binding site" evidence="8">
    <location>
        <position position="360"/>
    </location>
    <ligand>
        <name>Zn(2+)</name>
        <dbReference type="ChEBI" id="CHEBI:29105"/>
        <note>catalytic</note>
    </ligand>
</feature>
<dbReference type="Pfam" id="PF11838">
    <property type="entry name" value="ERAP1_C"/>
    <property type="match status" value="1"/>
</dbReference>
<dbReference type="OMA" id="DMAMENF"/>
<dbReference type="eggNOG" id="KOG1046">
    <property type="taxonomic scope" value="Eukaryota"/>
</dbReference>